<name>A0A9N9B5R0_9GLOM</name>
<evidence type="ECO:0000313" key="1">
    <source>
        <dbReference type="EMBL" id="CAG8556414.1"/>
    </source>
</evidence>
<accession>A0A9N9B5R0</accession>
<sequence length="45" mass="4962">MPPRRQITLNQDALSNVEGLSITKKVIMVQAILDIANVTLDQILS</sequence>
<organism evidence="1 2">
    <name type="scientific">Diversispora eburnea</name>
    <dbReference type="NCBI Taxonomy" id="1213867"/>
    <lineage>
        <taxon>Eukaryota</taxon>
        <taxon>Fungi</taxon>
        <taxon>Fungi incertae sedis</taxon>
        <taxon>Mucoromycota</taxon>
        <taxon>Glomeromycotina</taxon>
        <taxon>Glomeromycetes</taxon>
        <taxon>Diversisporales</taxon>
        <taxon>Diversisporaceae</taxon>
        <taxon>Diversispora</taxon>
    </lineage>
</organism>
<proteinExistence type="predicted"/>
<gene>
    <name evidence="1" type="ORF">DEBURN_LOCUS7362</name>
</gene>
<dbReference type="AlphaFoldDB" id="A0A9N9B5R0"/>
<evidence type="ECO:0000313" key="2">
    <source>
        <dbReference type="Proteomes" id="UP000789706"/>
    </source>
</evidence>
<comment type="caution">
    <text evidence="1">The sequence shown here is derived from an EMBL/GenBank/DDBJ whole genome shotgun (WGS) entry which is preliminary data.</text>
</comment>
<feature type="non-terminal residue" evidence="1">
    <location>
        <position position="45"/>
    </location>
</feature>
<dbReference type="EMBL" id="CAJVPK010000877">
    <property type="protein sequence ID" value="CAG8556414.1"/>
    <property type="molecule type" value="Genomic_DNA"/>
</dbReference>
<protein>
    <submittedName>
        <fullName evidence="1">3172_t:CDS:1</fullName>
    </submittedName>
</protein>
<dbReference type="Proteomes" id="UP000789706">
    <property type="component" value="Unassembled WGS sequence"/>
</dbReference>
<reference evidence="1" key="1">
    <citation type="submission" date="2021-06" db="EMBL/GenBank/DDBJ databases">
        <authorList>
            <person name="Kallberg Y."/>
            <person name="Tangrot J."/>
            <person name="Rosling A."/>
        </authorList>
    </citation>
    <scope>NUCLEOTIDE SEQUENCE</scope>
    <source>
        <strain evidence="1">AZ414A</strain>
    </source>
</reference>
<keyword evidence="2" id="KW-1185">Reference proteome</keyword>